<keyword evidence="2" id="KW-0812">Transmembrane</keyword>
<sequence>MARSTFPRDRFDDLPDPSGRIGAHRAENPRLRGWIVFLWAAIATLVLIIAGIFATLVVSGRISLGPDDAATPVPTAEVTTPAVVDQSYAVVVLNGTADEGLAGSLRDTIIAAGWPGDGVETGDSDTTDFAQTTVFYLRESDEAAAEGLAQAIGGAEVAQSDFLQPTDDPGTPDDESAVKRLIVVIGLDRAAGQASESPAS</sequence>
<comment type="caution">
    <text evidence="4">The sequence shown here is derived from an EMBL/GenBank/DDBJ whole genome shotgun (WGS) entry which is preliminary data.</text>
</comment>
<evidence type="ECO:0000259" key="3">
    <source>
        <dbReference type="Pfam" id="PF13399"/>
    </source>
</evidence>
<feature type="compositionally biased region" description="Basic and acidic residues" evidence="1">
    <location>
        <begin position="1"/>
        <end position="13"/>
    </location>
</feature>
<keyword evidence="2" id="KW-1133">Transmembrane helix</keyword>
<feature type="domain" description="LytR/CpsA/Psr regulator C-terminal" evidence="3">
    <location>
        <begin position="88"/>
        <end position="188"/>
    </location>
</feature>
<evidence type="ECO:0000313" key="4">
    <source>
        <dbReference type="EMBL" id="MBB3158933.1"/>
    </source>
</evidence>
<dbReference type="EMBL" id="JACHXY010000003">
    <property type="protein sequence ID" value="MBB3158933.1"/>
    <property type="molecule type" value="Genomic_DNA"/>
</dbReference>
<dbReference type="AlphaFoldDB" id="A0A7W5GGT7"/>
<dbReference type="RefSeq" id="WP_183420351.1">
    <property type="nucleotide sequence ID" value="NZ_JACHXY010000003.1"/>
</dbReference>
<accession>A0A7W5GGT7</accession>
<dbReference type="InterPro" id="IPR027381">
    <property type="entry name" value="LytR/CpsA/Psr_C"/>
</dbReference>
<dbReference type="Gene3D" id="3.30.70.2390">
    <property type="match status" value="1"/>
</dbReference>
<evidence type="ECO:0000256" key="1">
    <source>
        <dbReference type="SAM" id="MobiDB-lite"/>
    </source>
</evidence>
<proteinExistence type="predicted"/>
<organism evidence="4 5">
    <name type="scientific">Microbacterium proteolyticum</name>
    <dbReference type="NCBI Taxonomy" id="1572644"/>
    <lineage>
        <taxon>Bacteria</taxon>
        <taxon>Bacillati</taxon>
        <taxon>Actinomycetota</taxon>
        <taxon>Actinomycetes</taxon>
        <taxon>Micrococcales</taxon>
        <taxon>Microbacteriaceae</taxon>
        <taxon>Microbacterium</taxon>
    </lineage>
</organism>
<dbReference type="Pfam" id="PF13399">
    <property type="entry name" value="LytR_C"/>
    <property type="match status" value="1"/>
</dbReference>
<dbReference type="Proteomes" id="UP000543579">
    <property type="component" value="Unassembled WGS sequence"/>
</dbReference>
<reference evidence="4 5" key="1">
    <citation type="submission" date="2020-08" db="EMBL/GenBank/DDBJ databases">
        <title>Genomic Encyclopedia of Type Strains, Phase III (KMG-III): the genomes of soil and plant-associated and newly described type strains.</title>
        <authorList>
            <person name="Whitman W."/>
        </authorList>
    </citation>
    <scope>NUCLEOTIDE SEQUENCE [LARGE SCALE GENOMIC DNA]</scope>
    <source>
        <strain evidence="4 5">CECT 8356</strain>
    </source>
</reference>
<name>A0A7W5GGT7_9MICO</name>
<evidence type="ECO:0000256" key="2">
    <source>
        <dbReference type="SAM" id="Phobius"/>
    </source>
</evidence>
<gene>
    <name evidence="4" type="ORF">FHS07_002651</name>
</gene>
<protein>
    <recommendedName>
        <fullName evidence="3">LytR/CpsA/Psr regulator C-terminal domain-containing protein</fullName>
    </recommendedName>
</protein>
<keyword evidence="2" id="KW-0472">Membrane</keyword>
<feature type="transmembrane region" description="Helical" evidence="2">
    <location>
        <begin position="34"/>
        <end position="58"/>
    </location>
</feature>
<feature type="region of interest" description="Disordered" evidence="1">
    <location>
        <begin position="1"/>
        <end position="23"/>
    </location>
</feature>
<evidence type="ECO:0000313" key="5">
    <source>
        <dbReference type="Proteomes" id="UP000543579"/>
    </source>
</evidence>